<name>A0A160MYJ2_9GAMM</name>
<accession>A0A160MYJ2</accession>
<feature type="region of interest" description="Disordered" evidence="1">
    <location>
        <begin position="308"/>
        <end position="378"/>
    </location>
</feature>
<dbReference type="OrthoDB" id="8809170at2"/>
<dbReference type="PATRIC" id="fig|445710.3.peg.956"/>
<feature type="transmembrane region" description="Helical" evidence="2">
    <location>
        <begin position="180"/>
        <end position="203"/>
    </location>
</feature>
<feature type="domain" description="Zona occludens toxin N-terminal" evidence="3">
    <location>
        <begin position="55"/>
        <end position="170"/>
    </location>
</feature>
<dbReference type="Gene3D" id="3.40.50.300">
    <property type="entry name" value="P-loop containing nucleotide triphosphate hydrolases"/>
    <property type="match status" value="1"/>
</dbReference>
<keyword evidence="5" id="KW-1185">Reference proteome</keyword>
<reference evidence="4 5" key="1">
    <citation type="submission" date="2016-02" db="EMBL/GenBank/DDBJ databases">
        <title>Complete genome sequencing and analysis of ATSB10, Dyella thiooxydans isolated from rhizosphere soil of sunflower (Helianthus annuus L.).</title>
        <authorList>
            <person name="Lee Y."/>
            <person name="Hwangbo K."/>
            <person name="Chung H."/>
            <person name="Yoo J."/>
            <person name="Kim K.Y."/>
            <person name="Sa T.M."/>
            <person name="Um Y."/>
            <person name="Madhaiyan M."/>
        </authorList>
    </citation>
    <scope>NUCLEOTIDE SEQUENCE [LARGE SCALE GENOMIC DNA]</scope>
    <source>
        <strain evidence="4 5">ATSB10</strain>
    </source>
</reference>
<proteinExistence type="predicted"/>
<evidence type="ECO:0000313" key="5">
    <source>
        <dbReference type="Proteomes" id="UP000077255"/>
    </source>
</evidence>
<evidence type="ECO:0000256" key="2">
    <source>
        <dbReference type="SAM" id="Phobius"/>
    </source>
</evidence>
<dbReference type="Proteomes" id="UP000077255">
    <property type="component" value="Chromosome"/>
</dbReference>
<dbReference type="AlphaFoldDB" id="A0A160MYJ2"/>
<dbReference type="InterPro" id="IPR027417">
    <property type="entry name" value="P-loop_NTPase"/>
</dbReference>
<keyword evidence="2" id="KW-0472">Membrane</keyword>
<evidence type="ECO:0000256" key="1">
    <source>
        <dbReference type="SAM" id="MobiDB-lite"/>
    </source>
</evidence>
<dbReference type="InterPro" id="IPR008900">
    <property type="entry name" value="Zot_N"/>
</dbReference>
<keyword evidence="2" id="KW-0812">Transmembrane</keyword>
<gene>
    <name evidence="4" type="ORF">ATSB10_09590</name>
</gene>
<dbReference type="RefSeq" id="WP_063670893.1">
    <property type="nucleotide sequence ID" value="NZ_CP014841.1"/>
</dbReference>
<sequence>MITLISGQPGHGKTLRAIELALEHKAKGRAVYVHGVRGIDYAAAGFFPLDDPKDWQNLPDGAVVVVDECYSAFPRRMPGAKVPAYVEALATHRHRAFDFILICQQAKQQVDGFVLGLVEWHEHVRRKMGVKAAIILCWDKFSENTNNSQIKKPWKYPAEVMKRNLYESTVMDTTKIRVPWFVWALPLTVALLGFLLWRVWAFFTPEKPKPARKPQAAVTAKAEPSKGLSLSSGTSTRPDDLVAYFKPRIEGQPWTAPAYDSRPVVADPEVYCIAVDDGRCSCMTEQGTRYEMDKKICRSIAANGVYNPYRRPASAPQQGQQASQANQPQQAPQDATGGAGASGGSTGWPGGVGAQSYTAPGEPGSWKADAFSGPGGRG</sequence>
<evidence type="ECO:0000259" key="3">
    <source>
        <dbReference type="Pfam" id="PF05707"/>
    </source>
</evidence>
<feature type="region of interest" description="Disordered" evidence="1">
    <location>
        <begin position="207"/>
        <end position="235"/>
    </location>
</feature>
<protein>
    <recommendedName>
        <fullName evidence="3">Zona occludens toxin N-terminal domain-containing protein</fullName>
    </recommendedName>
</protein>
<feature type="compositionally biased region" description="Low complexity" evidence="1">
    <location>
        <begin position="312"/>
        <end position="336"/>
    </location>
</feature>
<dbReference type="STRING" id="445710.ATSB10_09590"/>
<evidence type="ECO:0000313" key="4">
    <source>
        <dbReference type="EMBL" id="AND68413.1"/>
    </source>
</evidence>
<organism evidence="4 5">
    <name type="scientific">Dyella thiooxydans</name>
    <dbReference type="NCBI Taxonomy" id="445710"/>
    <lineage>
        <taxon>Bacteria</taxon>
        <taxon>Pseudomonadati</taxon>
        <taxon>Pseudomonadota</taxon>
        <taxon>Gammaproteobacteria</taxon>
        <taxon>Lysobacterales</taxon>
        <taxon>Rhodanobacteraceae</taxon>
        <taxon>Dyella</taxon>
    </lineage>
</organism>
<feature type="compositionally biased region" description="Gly residues" evidence="1">
    <location>
        <begin position="337"/>
        <end position="353"/>
    </location>
</feature>
<dbReference type="EMBL" id="CP014841">
    <property type="protein sequence ID" value="AND68413.1"/>
    <property type="molecule type" value="Genomic_DNA"/>
</dbReference>
<dbReference type="KEGG" id="dtx:ATSB10_09590"/>
<keyword evidence="2" id="KW-1133">Transmembrane helix</keyword>
<dbReference type="Pfam" id="PF05707">
    <property type="entry name" value="Zot"/>
    <property type="match status" value="1"/>
</dbReference>